<dbReference type="InterPro" id="IPR033335">
    <property type="entry name" value="JUPITER"/>
</dbReference>
<accession>A0AAN7Z7S0</accession>
<dbReference type="AlphaFoldDB" id="A0AAN7Z7S0"/>
<dbReference type="GO" id="GO:0005819">
    <property type="term" value="C:spindle"/>
    <property type="evidence" value="ECO:0007669"/>
    <property type="project" value="UniProtKB-SubCell"/>
</dbReference>
<dbReference type="PANTHER" id="PTHR34930:SF2">
    <property type="entry name" value="MICROTUBULE-ASSOCIATED PROTEIN JUPITER"/>
    <property type="match status" value="1"/>
</dbReference>
<gene>
    <name evidence="12" type="ORF">RI129_011602</name>
</gene>
<comment type="similarity">
    <text evidence="4">Belongs to the MAP Jupiter family.</text>
</comment>
<dbReference type="GO" id="GO:0005634">
    <property type="term" value="C:nucleus"/>
    <property type="evidence" value="ECO:0007669"/>
    <property type="project" value="UniProtKB-SubCell"/>
</dbReference>
<keyword evidence="6" id="KW-0963">Cytoplasm</keyword>
<organism evidence="12 13">
    <name type="scientific">Pyrocoelia pectoralis</name>
    <dbReference type="NCBI Taxonomy" id="417401"/>
    <lineage>
        <taxon>Eukaryota</taxon>
        <taxon>Metazoa</taxon>
        <taxon>Ecdysozoa</taxon>
        <taxon>Arthropoda</taxon>
        <taxon>Hexapoda</taxon>
        <taxon>Insecta</taxon>
        <taxon>Pterygota</taxon>
        <taxon>Neoptera</taxon>
        <taxon>Endopterygota</taxon>
        <taxon>Coleoptera</taxon>
        <taxon>Polyphaga</taxon>
        <taxon>Elateriformia</taxon>
        <taxon>Elateroidea</taxon>
        <taxon>Lampyridae</taxon>
        <taxon>Lampyrinae</taxon>
        <taxon>Pyrocoelia</taxon>
    </lineage>
</organism>
<evidence type="ECO:0000256" key="5">
    <source>
        <dbReference type="ARBA" id="ARBA00021471"/>
    </source>
</evidence>
<protein>
    <recommendedName>
        <fullName evidence="5">Microtubule-associated protein Jupiter</fullName>
    </recommendedName>
</protein>
<comment type="caution">
    <text evidence="12">The sequence shown here is derived from an EMBL/GenBank/DDBJ whole genome shotgun (WGS) entry which is preliminary data.</text>
</comment>
<evidence type="ECO:0000256" key="7">
    <source>
        <dbReference type="ARBA" id="ARBA00022553"/>
    </source>
</evidence>
<proteinExistence type="inferred from homology"/>
<comment type="subcellular location">
    <subcellularLocation>
        <location evidence="3">Cytoplasm</location>
        <location evidence="3">Cytoskeleton</location>
        <location evidence="3">Spindle</location>
    </subcellularLocation>
    <subcellularLocation>
        <location evidence="2">Nucleus</location>
    </subcellularLocation>
</comment>
<evidence type="ECO:0000313" key="12">
    <source>
        <dbReference type="EMBL" id="KAK5639110.1"/>
    </source>
</evidence>
<evidence type="ECO:0000256" key="8">
    <source>
        <dbReference type="ARBA" id="ARBA00022701"/>
    </source>
</evidence>
<evidence type="ECO:0000256" key="4">
    <source>
        <dbReference type="ARBA" id="ARBA00005344"/>
    </source>
</evidence>
<dbReference type="EMBL" id="JAVRBK010000009">
    <property type="protein sequence ID" value="KAK5639110.1"/>
    <property type="molecule type" value="Genomic_DNA"/>
</dbReference>
<evidence type="ECO:0000256" key="6">
    <source>
        <dbReference type="ARBA" id="ARBA00022490"/>
    </source>
</evidence>
<evidence type="ECO:0000256" key="1">
    <source>
        <dbReference type="ARBA" id="ARBA00003805"/>
    </source>
</evidence>
<keyword evidence="9" id="KW-0206">Cytoskeleton</keyword>
<evidence type="ECO:0000256" key="11">
    <source>
        <dbReference type="SAM" id="MobiDB-lite"/>
    </source>
</evidence>
<keyword evidence="10" id="KW-0539">Nucleus</keyword>
<evidence type="ECO:0000313" key="13">
    <source>
        <dbReference type="Proteomes" id="UP001329430"/>
    </source>
</evidence>
<keyword evidence="7" id="KW-0597">Phosphoprotein</keyword>
<evidence type="ECO:0000256" key="10">
    <source>
        <dbReference type="ARBA" id="ARBA00023242"/>
    </source>
</evidence>
<evidence type="ECO:0000256" key="3">
    <source>
        <dbReference type="ARBA" id="ARBA00004186"/>
    </source>
</evidence>
<comment type="function">
    <text evidence="1">Binds to all microtubule populations.</text>
</comment>
<reference evidence="12 13" key="1">
    <citation type="journal article" date="2024" name="Insects">
        <title>An Improved Chromosome-Level Genome Assembly of the Firefly Pyrocoelia pectoralis.</title>
        <authorList>
            <person name="Fu X."/>
            <person name="Meyer-Rochow V.B."/>
            <person name="Ballantyne L."/>
            <person name="Zhu X."/>
        </authorList>
    </citation>
    <scope>NUCLEOTIDE SEQUENCE [LARGE SCALE GENOMIC DNA]</scope>
    <source>
        <strain evidence="12">XCY_ONT2</strain>
    </source>
</reference>
<keyword evidence="8" id="KW-0493">Microtubule</keyword>
<feature type="region of interest" description="Disordered" evidence="11">
    <location>
        <begin position="1"/>
        <end position="32"/>
    </location>
</feature>
<feature type="region of interest" description="Disordered" evidence="11">
    <location>
        <begin position="48"/>
        <end position="91"/>
    </location>
</feature>
<feature type="compositionally biased region" description="Polar residues" evidence="11">
    <location>
        <begin position="72"/>
        <end position="89"/>
    </location>
</feature>
<keyword evidence="13" id="KW-1185">Reference proteome</keyword>
<sequence length="109" mass="11714">MSSTNVNIGMEGKASSRVLKPPGGAHSDIFGTSENINSKALHCVKQHEKSSIGECFDYKSSPKNKETKQDCNEANGNEENDSKLTTNEMPTIAAARVRVPPGGFSSSLW</sequence>
<dbReference type="GO" id="GO:0005874">
    <property type="term" value="C:microtubule"/>
    <property type="evidence" value="ECO:0007669"/>
    <property type="project" value="UniProtKB-KW"/>
</dbReference>
<name>A0AAN7Z7S0_9COLE</name>
<dbReference type="Proteomes" id="UP001329430">
    <property type="component" value="Chromosome 9"/>
</dbReference>
<evidence type="ECO:0000256" key="9">
    <source>
        <dbReference type="ARBA" id="ARBA00023212"/>
    </source>
</evidence>
<dbReference type="PANTHER" id="PTHR34930">
    <property type="entry name" value="GEO05313P1"/>
    <property type="match status" value="1"/>
</dbReference>
<evidence type="ECO:0000256" key="2">
    <source>
        <dbReference type="ARBA" id="ARBA00004123"/>
    </source>
</evidence>